<dbReference type="CDD" id="cd07710">
    <property type="entry name" value="arylsulfatase_Sdsa1-like_MBL-fold"/>
    <property type="match status" value="1"/>
</dbReference>
<evidence type="ECO:0000256" key="3">
    <source>
        <dbReference type="ARBA" id="ARBA00022833"/>
    </source>
</evidence>
<dbReference type="GO" id="GO:0018741">
    <property type="term" value="F:linear primary-alkylsulfatase activity"/>
    <property type="evidence" value="ECO:0007669"/>
    <property type="project" value="InterPro"/>
</dbReference>
<dbReference type="InterPro" id="IPR052195">
    <property type="entry name" value="Bact_Alkyl/Aryl-Sulfatase"/>
</dbReference>
<proteinExistence type="inferred from homology"/>
<keyword evidence="2" id="KW-0378">Hydrolase</keyword>
<evidence type="ECO:0000256" key="2">
    <source>
        <dbReference type="ARBA" id="ARBA00022801"/>
    </source>
</evidence>
<dbReference type="Proteomes" id="UP000041254">
    <property type="component" value="Unassembled WGS sequence"/>
</dbReference>
<name>A0A0G4F0E2_VITBC</name>
<dbReference type="InParanoid" id="A0A0G4F0E2"/>
<dbReference type="InterPro" id="IPR029228">
    <property type="entry name" value="Alkyl_sulf_dimr"/>
</dbReference>
<dbReference type="InterPro" id="IPR036866">
    <property type="entry name" value="RibonucZ/Hydroxyglut_hydro"/>
</dbReference>
<dbReference type="PANTHER" id="PTHR43223">
    <property type="entry name" value="ALKYL/ARYL-SULFATASE"/>
    <property type="match status" value="1"/>
</dbReference>
<dbReference type="Pfam" id="PF00753">
    <property type="entry name" value="Lactamase_B"/>
    <property type="match status" value="1"/>
</dbReference>
<dbReference type="AlphaFoldDB" id="A0A0G4F0E2"/>
<dbReference type="InterPro" id="IPR029229">
    <property type="entry name" value="Alkyl_sulf_C"/>
</dbReference>
<keyword evidence="1" id="KW-0479">Metal-binding</keyword>
<feature type="domain" description="Metallo-beta-lactamase" evidence="5">
    <location>
        <begin position="109"/>
        <end position="328"/>
    </location>
</feature>
<dbReference type="PhylomeDB" id="A0A0G4F0E2"/>
<dbReference type="SUPFAM" id="SSF56281">
    <property type="entry name" value="Metallo-hydrolase/oxidoreductase"/>
    <property type="match status" value="1"/>
</dbReference>
<dbReference type="GO" id="GO:0046983">
    <property type="term" value="F:protein dimerization activity"/>
    <property type="evidence" value="ECO:0007669"/>
    <property type="project" value="InterPro"/>
</dbReference>
<dbReference type="GO" id="GO:0018909">
    <property type="term" value="P:dodecyl sulfate metabolic process"/>
    <property type="evidence" value="ECO:0007669"/>
    <property type="project" value="InterPro"/>
</dbReference>
<dbReference type="EMBL" id="CDMY01000356">
    <property type="protein sequence ID" value="CEM04721.1"/>
    <property type="molecule type" value="Genomic_DNA"/>
</dbReference>
<dbReference type="GO" id="GO:0046872">
    <property type="term" value="F:metal ion binding"/>
    <property type="evidence" value="ECO:0007669"/>
    <property type="project" value="UniProtKB-KW"/>
</dbReference>
<dbReference type="InterPro" id="IPR044097">
    <property type="entry name" value="Bds1/SdsA1_MBL-fold"/>
</dbReference>
<sequence>MMSVVDSATAATKEANAAFYTTSGLNFHDASDLESGHKGFVARNDDCTVRTADGAGEIWTSREFDKQVWKDGAVPPTVNPSLWREACKNSVRGLFRVSEHVYQVRGQSLSNMTILITNTGYVIIDPNISAEKAADNMELVRKHLGDKPVVAMVYSHAHADHFGGAEGVVSAAEAERRSLPIYAPDTFVEHAVSENIFAGPAMSRRARFMYGSILPHGSTGMVDCALGKTTETGTVRMIPPTIIIKGVEKHVIDGLEVWFQIAPGEAPANMHLYVPEDKVFFVADNAYCALQNVYTIRGAMTRNSRQWSLSLRAALQHFPEMETLCGGHNAPVFGAAEVHGYLTKQADVLKYMHDETLRLMNQGYTPVEIANLIELPPSLSSEWYCRGYYGSVKHNVRGIYTFYLGWYDANPCHLDPLMPRESGVKMLEYMGGVEAVMAKAQADFDQGNYRWVVQVLDHVIWALPHHAAARQLAAKAYTQLGYQAENATWRNAYLCAAQELRGEAARKGGDLSTTSGVKFDIMDVPTVFDLLGIWLNGPRAFGVSLTIQWTFTDFPQPLKYTAAVRNGILAHNEGHTLGTDTDEPIEIIATRAAFQQMLMSKGEPEKVEEVLAGGNFAVEGDFGVLKDFLSLFDKPNASFPIASHEPIGEPVMANGH</sequence>
<dbReference type="Pfam" id="PF14863">
    <property type="entry name" value="Alkyl_sulf_dimr"/>
    <property type="match status" value="1"/>
</dbReference>
<reference evidence="6 7" key="1">
    <citation type="submission" date="2014-11" db="EMBL/GenBank/DDBJ databases">
        <authorList>
            <person name="Zhu J."/>
            <person name="Qi W."/>
            <person name="Song R."/>
        </authorList>
    </citation>
    <scope>NUCLEOTIDE SEQUENCE [LARGE SCALE GENOMIC DNA]</scope>
</reference>
<dbReference type="InterPro" id="IPR036527">
    <property type="entry name" value="SCP2_sterol-bd_dom_sf"/>
</dbReference>
<evidence type="ECO:0000256" key="4">
    <source>
        <dbReference type="ARBA" id="ARBA00033751"/>
    </source>
</evidence>
<dbReference type="Pfam" id="PF14864">
    <property type="entry name" value="Alkyl_sulf_C"/>
    <property type="match status" value="1"/>
</dbReference>
<dbReference type="OMA" id="AQHEHDH"/>
<organism evidence="6 7">
    <name type="scientific">Vitrella brassicaformis (strain CCMP3155)</name>
    <dbReference type="NCBI Taxonomy" id="1169540"/>
    <lineage>
        <taxon>Eukaryota</taxon>
        <taxon>Sar</taxon>
        <taxon>Alveolata</taxon>
        <taxon>Colpodellida</taxon>
        <taxon>Vitrellaceae</taxon>
        <taxon>Vitrella</taxon>
    </lineage>
</organism>
<evidence type="ECO:0000256" key="1">
    <source>
        <dbReference type="ARBA" id="ARBA00022723"/>
    </source>
</evidence>
<dbReference type="OrthoDB" id="448891at2759"/>
<dbReference type="Gene3D" id="3.30.1050.10">
    <property type="entry name" value="SCP2 sterol-binding domain"/>
    <property type="match status" value="1"/>
</dbReference>
<evidence type="ECO:0000313" key="6">
    <source>
        <dbReference type="EMBL" id="CEM04721.1"/>
    </source>
</evidence>
<keyword evidence="7" id="KW-1185">Reference proteome</keyword>
<evidence type="ECO:0000313" key="7">
    <source>
        <dbReference type="Proteomes" id="UP000041254"/>
    </source>
</evidence>
<dbReference type="SUPFAM" id="SSF55718">
    <property type="entry name" value="SCP-like"/>
    <property type="match status" value="1"/>
</dbReference>
<dbReference type="VEuPathDB" id="CryptoDB:Vbra_14091"/>
<dbReference type="PANTHER" id="PTHR43223:SF1">
    <property type="entry name" value="ALKYL_ARYL-SULFATASE BDS1"/>
    <property type="match status" value="1"/>
</dbReference>
<dbReference type="Gene3D" id="3.60.15.30">
    <property type="entry name" value="Metallo-beta-lactamase domain"/>
    <property type="match status" value="1"/>
</dbReference>
<accession>A0A0G4F0E2</accession>
<dbReference type="InterPro" id="IPR038536">
    <property type="entry name" value="Alkyl/aryl-sulf_dimr_sf"/>
</dbReference>
<dbReference type="Gene3D" id="1.25.40.880">
    <property type="entry name" value="Alkyl sulfatase, dimerisation domain"/>
    <property type="match status" value="1"/>
</dbReference>
<evidence type="ECO:0000259" key="5">
    <source>
        <dbReference type="SMART" id="SM00849"/>
    </source>
</evidence>
<comment type="similarity">
    <text evidence="4">Belongs to the metallo-beta-lactamase superfamily. Type III sulfatase family.</text>
</comment>
<dbReference type="InterPro" id="IPR001279">
    <property type="entry name" value="Metallo-B-lactamas"/>
</dbReference>
<protein>
    <recommendedName>
        <fullName evidence="5">Metallo-beta-lactamase domain-containing protein</fullName>
    </recommendedName>
</protein>
<dbReference type="SMART" id="SM00849">
    <property type="entry name" value="Lactamase_B"/>
    <property type="match status" value="1"/>
</dbReference>
<keyword evidence="3" id="KW-0862">Zinc</keyword>
<gene>
    <name evidence="6" type="ORF">Vbra_14091</name>
</gene>